<evidence type="ECO:0000256" key="1">
    <source>
        <dbReference type="ARBA" id="ARBA00023002"/>
    </source>
</evidence>
<dbReference type="Gene3D" id="3.30.465.10">
    <property type="match status" value="1"/>
</dbReference>
<name>A0A0C2FLX1_9ACTN</name>
<dbReference type="GO" id="GO:0080049">
    <property type="term" value="F:L-gulono-1,4-lactone dehydrogenase activity"/>
    <property type="evidence" value="ECO:0007669"/>
    <property type="project" value="TreeGrafter"/>
</dbReference>
<dbReference type="EMBL" id="JROO01000004">
    <property type="protein sequence ID" value="KII00330.1"/>
    <property type="molecule type" value="Genomic_DNA"/>
</dbReference>
<dbReference type="PROSITE" id="PS51387">
    <property type="entry name" value="FAD_PCMH"/>
    <property type="match status" value="1"/>
</dbReference>
<evidence type="ECO:0000313" key="4">
    <source>
        <dbReference type="EMBL" id="KII00330.1"/>
    </source>
</evidence>
<dbReference type="OrthoDB" id="9800184at2"/>
<accession>A0A0C2FLX1</accession>
<evidence type="ECO:0000259" key="3">
    <source>
        <dbReference type="PROSITE" id="PS51387"/>
    </source>
</evidence>
<dbReference type="InterPro" id="IPR016169">
    <property type="entry name" value="FAD-bd_PCMH_sub2"/>
</dbReference>
<sequence length="433" mass="47130">MSSVVWSTWSGTHTARPRRMAAPSSTEGVASAVRRAAEEGLRVRMVGAGHSFTDAAVTDGLLLAPTGLARLRGVDAAAGTATVEAGMPLCDLNEALQARGLALANMGDIAVQTAAGAVQTGTHGTGRDSGGLADQVCAMELALADGSVVQCSPEHESALFEAARVGLGAFGVVTALTLRVRPAFLLRAREEPMRLEEVLEGLPELRAGNEHFEFFWFPHTGRTNTKRNNRADGPAEPLSPLRAWLDDDFLSNTVFEAANRLGRRMPTVIPGINQVSARALSARTYTDASHRVFASARRVRFVETEYAVPAGDLPEVLREIRGIVDSGRHRIGFPIEVRFAPADRVWLSTAYGRDTAYIAAHVYRGMPHADYFRELEAVFTAAQGRPHWGKLHTRGREDFDTLYPRFADAIKVRDRVDPHRRFANAYLDTVLGH</sequence>
<feature type="region of interest" description="Disordered" evidence="2">
    <location>
        <begin position="1"/>
        <end position="29"/>
    </location>
</feature>
<dbReference type="Gene3D" id="3.30.43.10">
    <property type="entry name" value="Uridine Diphospho-n-acetylenolpyruvylglucosamine Reductase, domain 2"/>
    <property type="match status" value="1"/>
</dbReference>
<comment type="caution">
    <text evidence="4">The sequence shown here is derived from an EMBL/GenBank/DDBJ whole genome shotgun (WGS) entry which is preliminary data.</text>
</comment>
<dbReference type="RefSeq" id="WP_040270192.1">
    <property type="nucleotide sequence ID" value="NZ_JROO01000004.1"/>
</dbReference>
<dbReference type="InterPro" id="IPR016167">
    <property type="entry name" value="FAD-bd_PCMH_sub1"/>
</dbReference>
<gene>
    <name evidence="4" type="ORF">LP52_01875</name>
</gene>
<keyword evidence="5" id="KW-1185">Reference proteome</keyword>
<protein>
    <submittedName>
        <fullName evidence="4">FAD-linked oxidoreductase</fullName>
    </submittedName>
</protein>
<dbReference type="Gene3D" id="1.10.45.10">
    <property type="entry name" value="Vanillyl-alcohol Oxidase, Chain A, domain 4"/>
    <property type="match status" value="1"/>
</dbReference>
<dbReference type="InterPro" id="IPR010031">
    <property type="entry name" value="FAD_lactone_oxidase-like"/>
</dbReference>
<reference evidence="5" key="1">
    <citation type="journal article" date="2015" name="Chem. Biol.">
        <title>Structure, bioactivity, and resistance mechanism of streptomonomicin, an unusual lasso Peptide from an understudied halophilic actinomycete.</title>
        <authorList>
            <person name="Metelev M."/>
            <person name="Tietz J.I."/>
            <person name="Melby J.O."/>
            <person name="Blair P.M."/>
            <person name="Zhu L."/>
            <person name="Livnat I."/>
            <person name="Severinov K."/>
            <person name="Mitchell D.A."/>
        </authorList>
    </citation>
    <scope>NUCLEOTIDE SEQUENCE [LARGE SCALE GENOMIC DNA]</scope>
    <source>
        <strain evidence="5">YIM 90003</strain>
    </source>
</reference>
<dbReference type="PANTHER" id="PTHR43762">
    <property type="entry name" value="L-GULONOLACTONE OXIDASE"/>
    <property type="match status" value="1"/>
</dbReference>
<dbReference type="InterPro" id="IPR016171">
    <property type="entry name" value="Vanillyl_alc_oxidase_C-sub2"/>
</dbReference>
<dbReference type="Proteomes" id="UP000031675">
    <property type="component" value="Unassembled WGS sequence"/>
</dbReference>
<dbReference type="InterPro" id="IPR006094">
    <property type="entry name" value="Oxid_FAD_bind_N"/>
</dbReference>
<dbReference type="Gene3D" id="3.30.70.2520">
    <property type="match status" value="1"/>
</dbReference>
<dbReference type="SUPFAM" id="SSF56176">
    <property type="entry name" value="FAD-binding/transporter-associated domain-like"/>
    <property type="match status" value="1"/>
</dbReference>
<dbReference type="Pfam" id="PF01565">
    <property type="entry name" value="FAD_binding_4"/>
    <property type="match status" value="1"/>
</dbReference>
<proteinExistence type="predicted"/>
<dbReference type="InterPro" id="IPR036318">
    <property type="entry name" value="FAD-bd_PCMH-like_sf"/>
</dbReference>
<dbReference type="AlphaFoldDB" id="A0A0C2FLX1"/>
<dbReference type="PIRSF" id="PIRSF000136">
    <property type="entry name" value="LGO_GLO"/>
    <property type="match status" value="1"/>
</dbReference>
<organism evidence="4 5">
    <name type="scientific">Streptomonospora alba</name>
    <dbReference type="NCBI Taxonomy" id="183763"/>
    <lineage>
        <taxon>Bacteria</taxon>
        <taxon>Bacillati</taxon>
        <taxon>Actinomycetota</taxon>
        <taxon>Actinomycetes</taxon>
        <taxon>Streptosporangiales</taxon>
        <taxon>Nocardiopsidaceae</taxon>
        <taxon>Streptomonospora</taxon>
    </lineage>
</organism>
<dbReference type="STRING" id="183763.LP52_01875"/>
<keyword evidence="1" id="KW-0560">Oxidoreductase</keyword>
<dbReference type="PANTHER" id="PTHR43762:SF1">
    <property type="entry name" value="D-ARABINONO-1,4-LACTONE OXIDASE"/>
    <property type="match status" value="1"/>
</dbReference>
<dbReference type="Pfam" id="PF04030">
    <property type="entry name" value="ALO"/>
    <property type="match status" value="1"/>
</dbReference>
<evidence type="ECO:0000313" key="5">
    <source>
        <dbReference type="Proteomes" id="UP000031675"/>
    </source>
</evidence>
<dbReference type="NCBIfam" id="TIGR01679">
    <property type="entry name" value="bact_FAD_ox"/>
    <property type="match status" value="1"/>
</dbReference>
<dbReference type="GO" id="GO:0016020">
    <property type="term" value="C:membrane"/>
    <property type="evidence" value="ECO:0007669"/>
    <property type="project" value="InterPro"/>
</dbReference>
<feature type="compositionally biased region" description="Polar residues" evidence="2">
    <location>
        <begin position="1"/>
        <end position="13"/>
    </location>
</feature>
<dbReference type="InterPro" id="IPR007173">
    <property type="entry name" value="ALO_C"/>
</dbReference>
<dbReference type="GO" id="GO:0071949">
    <property type="term" value="F:FAD binding"/>
    <property type="evidence" value="ECO:0007669"/>
    <property type="project" value="InterPro"/>
</dbReference>
<evidence type="ECO:0000256" key="2">
    <source>
        <dbReference type="SAM" id="MobiDB-lite"/>
    </source>
</evidence>
<dbReference type="InterPro" id="IPR016166">
    <property type="entry name" value="FAD-bd_PCMH"/>
</dbReference>
<dbReference type="GO" id="GO:0003885">
    <property type="term" value="F:D-arabinono-1,4-lactone oxidase activity"/>
    <property type="evidence" value="ECO:0007669"/>
    <property type="project" value="InterPro"/>
</dbReference>
<feature type="domain" description="FAD-binding PCMH-type" evidence="3">
    <location>
        <begin position="13"/>
        <end position="183"/>
    </location>
</feature>